<dbReference type="EMBL" id="JAUSVL010000001">
    <property type="protein sequence ID" value="MDQ0288971.1"/>
    <property type="molecule type" value="Genomic_DNA"/>
</dbReference>
<evidence type="ECO:0000256" key="2">
    <source>
        <dbReference type="ARBA" id="ARBA00022434"/>
    </source>
</evidence>
<comment type="catalytic activity">
    <reaction evidence="7">
        <text>4 Fe(2+) + O2 + 6 H2O = 4 iron(III) oxide-hydroxide + 12 H(+)</text>
        <dbReference type="Rhea" id="RHEA:11972"/>
        <dbReference type="ChEBI" id="CHEBI:15377"/>
        <dbReference type="ChEBI" id="CHEBI:15378"/>
        <dbReference type="ChEBI" id="CHEBI:15379"/>
        <dbReference type="ChEBI" id="CHEBI:29033"/>
        <dbReference type="ChEBI" id="CHEBI:78619"/>
        <dbReference type="EC" id="1.16.3.2"/>
    </reaction>
</comment>
<keyword evidence="5 6" id="KW-0408">Iron</keyword>
<dbReference type="InterPro" id="IPR009078">
    <property type="entry name" value="Ferritin-like_SF"/>
</dbReference>
<name>A0AAE4AMW8_9BACT</name>
<dbReference type="InterPro" id="IPR012347">
    <property type="entry name" value="Ferritin-like"/>
</dbReference>
<evidence type="ECO:0000256" key="6">
    <source>
        <dbReference type="PIRSR" id="PIRSR601519-1"/>
    </source>
</evidence>
<dbReference type="GO" id="GO:0008199">
    <property type="term" value="F:ferric iron binding"/>
    <property type="evidence" value="ECO:0007669"/>
    <property type="project" value="InterPro"/>
</dbReference>
<dbReference type="CDD" id="cd01055">
    <property type="entry name" value="Nonheme_Ferritin"/>
    <property type="match status" value="1"/>
</dbReference>
<dbReference type="GO" id="GO:0005829">
    <property type="term" value="C:cytosol"/>
    <property type="evidence" value="ECO:0007669"/>
    <property type="project" value="TreeGrafter"/>
</dbReference>
<keyword evidence="7" id="KW-0963">Cytoplasm</keyword>
<dbReference type="PROSITE" id="PS50905">
    <property type="entry name" value="FERRITIN_LIKE"/>
    <property type="match status" value="1"/>
</dbReference>
<keyword evidence="10" id="KW-1185">Reference proteome</keyword>
<evidence type="ECO:0000256" key="4">
    <source>
        <dbReference type="ARBA" id="ARBA00023002"/>
    </source>
</evidence>
<evidence type="ECO:0000256" key="5">
    <source>
        <dbReference type="ARBA" id="ARBA00023004"/>
    </source>
</evidence>
<dbReference type="PANTHER" id="PTHR11431">
    <property type="entry name" value="FERRITIN"/>
    <property type="match status" value="1"/>
</dbReference>
<dbReference type="GO" id="GO:0042802">
    <property type="term" value="F:identical protein binding"/>
    <property type="evidence" value="ECO:0007669"/>
    <property type="project" value="UniProtKB-ARBA"/>
</dbReference>
<dbReference type="Pfam" id="PF00210">
    <property type="entry name" value="Ferritin"/>
    <property type="match status" value="1"/>
</dbReference>
<dbReference type="SUPFAM" id="SSF47240">
    <property type="entry name" value="Ferritin-like"/>
    <property type="match status" value="1"/>
</dbReference>
<dbReference type="InterPro" id="IPR009040">
    <property type="entry name" value="Ferritin-like_diiron"/>
</dbReference>
<evidence type="ECO:0000313" key="9">
    <source>
        <dbReference type="EMBL" id="MDQ0288971.1"/>
    </source>
</evidence>
<organism evidence="9 10">
    <name type="scientific">Oligosphaera ethanolica</name>
    <dbReference type="NCBI Taxonomy" id="760260"/>
    <lineage>
        <taxon>Bacteria</taxon>
        <taxon>Pseudomonadati</taxon>
        <taxon>Lentisphaerota</taxon>
        <taxon>Oligosphaeria</taxon>
        <taxon>Oligosphaerales</taxon>
        <taxon>Oligosphaeraceae</taxon>
        <taxon>Oligosphaera</taxon>
    </lineage>
</organism>
<dbReference type="FunFam" id="1.20.1260.10:FF:000001">
    <property type="entry name" value="Non-heme ferritin"/>
    <property type="match status" value="1"/>
</dbReference>
<feature type="domain" description="Ferritin-like diiron" evidence="8">
    <location>
        <begin position="1"/>
        <end position="145"/>
    </location>
</feature>
<gene>
    <name evidence="9" type="ORF">J3R75_001078</name>
</gene>
<dbReference type="GO" id="GO:0006826">
    <property type="term" value="P:iron ion transport"/>
    <property type="evidence" value="ECO:0007669"/>
    <property type="project" value="InterPro"/>
</dbReference>
<dbReference type="GO" id="GO:0006879">
    <property type="term" value="P:intracellular iron ion homeostasis"/>
    <property type="evidence" value="ECO:0007669"/>
    <property type="project" value="UniProtKB-KW"/>
</dbReference>
<evidence type="ECO:0000313" key="10">
    <source>
        <dbReference type="Proteomes" id="UP001238163"/>
    </source>
</evidence>
<dbReference type="Gene3D" id="1.20.1260.10">
    <property type="match status" value="1"/>
</dbReference>
<feature type="binding site" evidence="6">
    <location>
        <position position="94"/>
    </location>
    <ligand>
        <name>Fe cation</name>
        <dbReference type="ChEBI" id="CHEBI:24875"/>
        <label>1</label>
    </ligand>
</feature>
<feature type="binding site" evidence="6">
    <location>
        <position position="17"/>
    </location>
    <ligand>
        <name>Fe cation</name>
        <dbReference type="ChEBI" id="CHEBI:24875"/>
        <label>1</label>
    </ligand>
</feature>
<evidence type="ECO:0000259" key="8">
    <source>
        <dbReference type="PROSITE" id="PS50905"/>
    </source>
</evidence>
<reference evidence="9" key="1">
    <citation type="submission" date="2023-07" db="EMBL/GenBank/DDBJ databases">
        <title>Genomic Encyclopedia of Type Strains, Phase IV (KMG-IV): sequencing the most valuable type-strain genomes for metagenomic binning, comparative biology and taxonomic classification.</title>
        <authorList>
            <person name="Goeker M."/>
        </authorList>
    </citation>
    <scope>NUCLEOTIDE SEQUENCE</scope>
    <source>
        <strain evidence="9">DSM 24202</strain>
    </source>
</reference>
<accession>A0AAE4AMW8</accession>
<protein>
    <recommendedName>
        <fullName evidence="7">Ferritin</fullName>
        <ecNumber evidence="7">1.16.3.2</ecNumber>
    </recommendedName>
</protein>
<evidence type="ECO:0000256" key="3">
    <source>
        <dbReference type="ARBA" id="ARBA00022723"/>
    </source>
</evidence>
<dbReference type="InterPro" id="IPR041719">
    <property type="entry name" value="Ferritin_prok"/>
</dbReference>
<dbReference type="GO" id="GO:0008198">
    <property type="term" value="F:ferrous iron binding"/>
    <property type="evidence" value="ECO:0007669"/>
    <property type="project" value="TreeGrafter"/>
</dbReference>
<dbReference type="AlphaFoldDB" id="A0AAE4AMW8"/>
<keyword evidence="4 9" id="KW-0560">Oxidoreductase</keyword>
<evidence type="ECO:0000256" key="1">
    <source>
        <dbReference type="ARBA" id="ARBA00006950"/>
    </source>
</evidence>
<comment type="function">
    <text evidence="7">Iron-storage protein.</text>
</comment>
<evidence type="ECO:0000256" key="7">
    <source>
        <dbReference type="RuleBase" id="RU361145"/>
    </source>
</evidence>
<dbReference type="InterPro" id="IPR001519">
    <property type="entry name" value="Ferritin"/>
</dbReference>
<dbReference type="GO" id="GO:0004322">
    <property type="term" value="F:ferroxidase activity"/>
    <property type="evidence" value="ECO:0007669"/>
    <property type="project" value="TreeGrafter"/>
</dbReference>
<dbReference type="PANTHER" id="PTHR11431:SF127">
    <property type="entry name" value="BACTERIAL NON-HEME FERRITIN"/>
    <property type="match status" value="1"/>
</dbReference>
<dbReference type="RefSeq" id="WP_307260312.1">
    <property type="nucleotide sequence ID" value="NZ_JAUSVL010000001.1"/>
</dbReference>
<feature type="binding site" evidence="6">
    <location>
        <position position="50"/>
    </location>
    <ligand>
        <name>Fe cation</name>
        <dbReference type="ChEBI" id="CHEBI:24875"/>
        <label>1</label>
    </ligand>
</feature>
<sequence>MISKKMADALNQQMNEEFYNARLYLSMATYFYSINLEGAAHWMEKQAEEETGHAMRLYKHLNERGARITVGAVTAPPAQWASPLAAYEDAYKHECSVTKAFDALVDQAQKAKDNATQIFLQWFVTEQVEEEASVDAIVQKLKMAGNSTGALMMIDRMLAAR</sequence>
<comment type="similarity">
    <text evidence="1 7">Belongs to the ferritin family. Prokaryotic subfamily.</text>
</comment>
<keyword evidence="3 6" id="KW-0479">Metal-binding</keyword>
<dbReference type="EC" id="1.16.3.2" evidence="7"/>
<dbReference type="InterPro" id="IPR008331">
    <property type="entry name" value="Ferritin_DPS_dom"/>
</dbReference>
<keyword evidence="2 7" id="KW-0409">Iron storage</keyword>
<feature type="binding site" evidence="6">
    <location>
        <position position="53"/>
    </location>
    <ligand>
        <name>Fe cation</name>
        <dbReference type="ChEBI" id="CHEBI:24875"/>
        <label>1</label>
    </ligand>
</feature>
<dbReference type="Proteomes" id="UP001238163">
    <property type="component" value="Unassembled WGS sequence"/>
</dbReference>
<comment type="caution">
    <text evidence="9">The sequence shown here is derived from an EMBL/GenBank/DDBJ whole genome shotgun (WGS) entry which is preliminary data.</text>
</comment>
<proteinExistence type="inferred from homology"/>
<feature type="binding site" evidence="6">
    <location>
        <position position="127"/>
    </location>
    <ligand>
        <name>Fe cation</name>
        <dbReference type="ChEBI" id="CHEBI:24875"/>
        <label>1</label>
    </ligand>
</feature>
<comment type="subcellular location">
    <subcellularLocation>
        <location evidence="7">Cytoplasm</location>
    </subcellularLocation>
</comment>